<reference evidence="5 6" key="1">
    <citation type="journal article" date="2015" name="Int. J. Syst. Evol. Microbiol.">
        <title>Amycolatopsis rhabdoformis sp. nov., an actinomycete isolated from a tropical forest soil.</title>
        <authorList>
            <person name="Souza W.R."/>
            <person name="Silva R.E."/>
            <person name="Goodfellow M."/>
            <person name="Busarakam K."/>
            <person name="Figueiro F.S."/>
            <person name="Ferreira D."/>
            <person name="Rodrigues-Filho E."/>
            <person name="Moraes L.A.B."/>
            <person name="Zucchi T.D."/>
        </authorList>
    </citation>
    <scope>NUCLEOTIDE SEQUENCE [LARGE SCALE GENOMIC DNA]</scope>
    <source>
        <strain evidence="5 6">NCIMB 14900</strain>
    </source>
</reference>
<keyword evidence="3" id="KW-0812">Transmembrane</keyword>
<keyword evidence="3" id="KW-1133">Transmembrane helix</keyword>
<organism evidence="5 6">
    <name type="scientific">Amycolatopsis rhabdoformis</name>
    <dbReference type="NCBI Taxonomy" id="1448059"/>
    <lineage>
        <taxon>Bacteria</taxon>
        <taxon>Bacillati</taxon>
        <taxon>Actinomycetota</taxon>
        <taxon>Actinomycetes</taxon>
        <taxon>Pseudonocardiales</taxon>
        <taxon>Pseudonocardiaceae</taxon>
        <taxon>Amycolatopsis</taxon>
    </lineage>
</organism>
<dbReference type="EMBL" id="CP142149">
    <property type="protein sequence ID" value="WSE25973.1"/>
    <property type="molecule type" value="Genomic_DNA"/>
</dbReference>
<sequence>MALRNRTRDRWTPLEHEGELLTFRQMEAYGRRFARAGRGAWYSFAIEVVWQFLVLFSRFRVRGSRHIPASGGVLVASNHLSFADPTTLTAFCLAAGRVPRYLAKSSLWDLPVVGSVMRSGKHIPVYRGAATASDAYRDAVKSVAAGECVTIFPEATFSSDPAGWPMKGKTGAARIALETGVPVVPVANWGTHHLLPPGAWLPHGVPRKTVSLVAGPPVDLADLRDAELTREVLEEATARIMRAITELLADLRGETPPVPDPR</sequence>
<name>A0ABZ1HX70_9PSEU</name>
<keyword evidence="2 5" id="KW-0012">Acyltransferase</keyword>
<evidence type="ECO:0000313" key="6">
    <source>
        <dbReference type="Proteomes" id="UP001330812"/>
    </source>
</evidence>
<feature type="transmembrane region" description="Helical" evidence="3">
    <location>
        <begin position="40"/>
        <end position="59"/>
    </location>
</feature>
<evidence type="ECO:0000256" key="1">
    <source>
        <dbReference type="ARBA" id="ARBA00022679"/>
    </source>
</evidence>
<dbReference type="Pfam" id="PF01553">
    <property type="entry name" value="Acyltransferase"/>
    <property type="match status" value="1"/>
</dbReference>
<gene>
    <name evidence="5" type="ORF">VSH64_24135</name>
</gene>
<dbReference type="PANTHER" id="PTHR10434:SF55">
    <property type="entry name" value="POSSIBLE ACYLTRANSFERASE"/>
    <property type="match status" value="1"/>
</dbReference>
<dbReference type="InterPro" id="IPR002123">
    <property type="entry name" value="Plipid/glycerol_acylTrfase"/>
</dbReference>
<dbReference type="SMART" id="SM00563">
    <property type="entry name" value="PlsC"/>
    <property type="match status" value="1"/>
</dbReference>
<evidence type="ECO:0000256" key="2">
    <source>
        <dbReference type="ARBA" id="ARBA00023315"/>
    </source>
</evidence>
<feature type="domain" description="Phospholipid/glycerol acyltransferase" evidence="4">
    <location>
        <begin position="73"/>
        <end position="191"/>
    </location>
</feature>
<keyword evidence="6" id="KW-1185">Reference proteome</keyword>
<dbReference type="PANTHER" id="PTHR10434">
    <property type="entry name" value="1-ACYL-SN-GLYCEROL-3-PHOSPHATE ACYLTRANSFERASE"/>
    <property type="match status" value="1"/>
</dbReference>
<evidence type="ECO:0000256" key="3">
    <source>
        <dbReference type="SAM" id="Phobius"/>
    </source>
</evidence>
<keyword evidence="3" id="KW-0472">Membrane</keyword>
<protein>
    <submittedName>
        <fullName evidence="5">Lysophospholipid acyltransferase family protein</fullName>
    </submittedName>
</protein>
<evidence type="ECO:0000313" key="5">
    <source>
        <dbReference type="EMBL" id="WSE25973.1"/>
    </source>
</evidence>
<accession>A0ABZ1HX70</accession>
<evidence type="ECO:0000259" key="4">
    <source>
        <dbReference type="SMART" id="SM00563"/>
    </source>
</evidence>
<proteinExistence type="predicted"/>
<keyword evidence="1" id="KW-0808">Transferase</keyword>
<dbReference type="SUPFAM" id="SSF69593">
    <property type="entry name" value="Glycerol-3-phosphate (1)-acyltransferase"/>
    <property type="match status" value="1"/>
</dbReference>
<dbReference type="Proteomes" id="UP001330812">
    <property type="component" value="Chromosome"/>
</dbReference>
<dbReference type="CDD" id="cd07989">
    <property type="entry name" value="LPLAT_AGPAT-like"/>
    <property type="match status" value="1"/>
</dbReference>
<dbReference type="RefSeq" id="WP_326564940.1">
    <property type="nucleotide sequence ID" value="NZ_CP142149.1"/>
</dbReference>
<dbReference type="GO" id="GO:0016746">
    <property type="term" value="F:acyltransferase activity"/>
    <property type="evidence" value="ECO:0007669"/>
    <property type="project" value="UniProtKB-KW"/>
</dbReference>